<evidence type="ECO:0000256" key="1">
    <source>
        <dbReference type="SAM" id="MobiDB-lite"/>
    </source>
</evidence>
<dbReference type="STRING" id="157072.A0A024UFJ9"/>
<dbReference type="OrthoDB" id="8033318at2759"/>
<feature type="compositionally biased region" description="Basic and acidic residues" evidence="1">
    <location>
        <begin position="102"/>
        <end position="122"/>
    </location>
</feature>
<gene>
    <name evidence="2" type="ORF">H310_04184</name>
</gene>
<dbReference type="VEuPathDB" id="FungiDB:H310_04184"/>
<name>A0A024UFJ9_9STRA</name>
<sequence length="361" mass="39006">MTRSRGHFRGRSQYNSKVEFILGRYEVGGDKLFRGRTALEAQHRLEFIVQDQDEGTASTTNHVGASTLEESLGAFVSSDLGPAVEGRLVQDVLAASLHHHATTDRVERVRQDTGERGHDLGHDPLLPQRSVLGVRDDDVTSGIVTTEKGSAVHNDTTDRHTETTVQTLDTIRLGDGLNAVNETVVLTFLADTDISTQAGTGEVQGVHEEERGGTGSSARGQVTDKEAPELVLLHTVQKELLVLVLERKVQGLGGEVTDDVGQVAAPERQRALFRRDTGEAVDDTSVRVLDLGGRGLHLQQELDTFDGGDDGLGDTAGNTTGSQVRQEPDDRVFLLGRGRGKRLHFGVASEHCCSGDRQIAK</sequence>
<accession>A0A024UFJ9</accession>
<reference evidence="2" key="1">
    <citation type="submission" date="2013-12" db="EMBL/GenBank/DDBJ databases">
        <title>The Genome Sequence of Aphanomyces invadans NJM9701.</title>
        <authorList>
            <consortium name="The Broad Institute Genomics Platform"/>
            <person name="Russ C."/>
            <person name="Tyler B."/>
            <person name="van West P."/>
            <person name="Dieguez-Uribeondo J."/>
            <person name="Young S.K."/>
            <person name="Zeng Q."/>
            <person name="Gargeya S."/>
            <person name="Fitzgerald M."/>
            <person name="Abouelleil A."/>
            <person name="Alvarado L."/>
            <person name="Chapman S.B."/>
            <person name="Gainer-Dewar J."/>
            <person name="Goldberg J."/>
            <person name="Griggs A."/>
            <person name="Gujja S."/>
            <person name="Hansen M."/>
            <person name="Howarth C."/>
            <person name="Imamovic A."/>
            <person name="Ireland A."/>
            <person name="Larimer J."/>
            <person name="McCowan C."/>
            <person name="Murphy C."/>
            <person name="Pearson M."/>
            <person name="Poon T.W."/>
            <person name="Priest M."/>
            <person name="Roberts A."/>
            <person name="Saif S."/>
            <person name="Shea T."/>
            <person name="Sykes S."/>
            <person name="Wortman J."/>
            <person name="Nusbaum C."/>
            <person name="Birren B."/>
        </authorList>
    </citation>
    <scope>NUCLEOTIDE SEQUENCE [LARGE SCALE GENOMIC DNA]</scope>
    <source>
        <strain evidence="2">NJM9701</strain>
    </source>
</reference>
<dbReference type="EMBL" id="KI913957">
    <property type="protein sequence ID" value="ETW05191.1"/>
    <property type="molecule type" value="Genomic_DNA"/>
</dbReference>
<dbReference type="GeneID" id="20081234"/>
<feature type="region of interest" description="Disordered" evidence="1">
    <location>
        <begin position="199"/>
        <end position="223"/>
    </location>
</feature>
<dbReference type="AlphaFoldDB" id="A0A024UFJ9"/>
<dbReference type="RefSeq" id="XP_008866629.1">
    <property type="nucleotide sequence ID" value="XM_008868407.1"/>
</dbReference>
<organism evidence="2">
    <name type="scientific">Aphanomyces invadans</name>
    <dbReference type="NCBI Taxonomy" id="157072"/>
    <lineage>
        <taxon>Eukaryota</taxon>
        <taxon>Sar</taxon>
        <taxon>Stramenopiles</taxon>
        <taxon>Oomycota</taxon>
        <taxon>Saprolegniomycetes</taxon>
        <taxon>Saprolegniales</taxon>
        <taxon>Verrucalvaceae</taxon>
        <taxon>Aphanomyces</taxon>
    </lineage>
</organism>
<protein>
    <submittedName>
        <fullName evidence="2">Uncharacterized protein</fullName>
    </submittedName>
</protein>
<evidence type="ECO:0000313" key="2">
    <source>
        <dbReference type="EMBL" id="ETW05191.1"/>
    </source>
</evidence>
<feature type="region of interest" description="Disordered" evidence="1">
    <location>
        <begin position="102"/>
        <end position="127"/>
    </location>
</feature>
<proteinExistence type="predicted"/>
<feature type="region of interest" description="Disordered" evidence="1">
    <location>
        <begin position="305"/>
        <end position="325"/>
    </location>
</feature>